<reference evidence="5 6" key="1">
    <citation type="submission" date="2020-02" db="EMBL/GenBank/DDBJ databases">
        <title>Complete genome sequence of Flavobacteriaceae bacterium.</title>
        <authorList>
            <person name="Kim S.-J."/>
            <person name="Kim Y.-S."/>
            <person name="Kim K.-H."/>
        </authorList>
    </citation>
    <scope>NUCLEOTIDE SEQUENCE [LARGE SCALE GENOMIC DNA]</scope>
    <source>
        <strain evidence="5 6">RR4-40</strain>
    </source>
</reference>
<dbReference type="RefSeq" id="WP_164678018.1">
    <property type="nucleotide sequence ID" value="NZ_CP049057.1"/>
</dbReference>
<dbReference type="Gene3D" id="2.60.40.3080">
    <property type="match status" value="1"/>
</dbReference>
<dbReference type="AlphaFoldDB" id="A0A6G6GHJ2"/>
<feature type="compositionally biased region" description="Acidic residues" evidence="2">
    <location>
        <begin position="330"/>
        <end position="350"/>
    </location>
</feature>
<gene>
    <name evidence="5" type="ORF">G5B37_00075</name>
</gene>
<name>A0A6G6GHJ2_9FLAO</name>
<feature type="chain" id="PRO_5026182599" evidence="3">
    <location>
        <begin position="20"/>
        <end position="471"/>
    </location>
</feature>
<dbReference type="Pfam" id="PF18962">
    <property type="entry name" value="Por_Secre_tail"/>
    <property type="match status" value="1"/>
</dbReference>
<feature type="domain" description="Secretion system C-terminal sorting" evidence="4">
    <location>
        <begin position="398"/>
        <end position="469"/>
    </location>
</feature>
<dbReference type="KEGG" id="mgel:G5B37_00075"/>
<dbReference type="EMBL" id="CP049057">
    <property type="protein sequence ID" value="QIE58019.1"/>
    <property type="molecule type" value="Genomic_DNA"/>
</dbReference>
<evidence type="ECO:0000313" key="5">
    <source>
        <dbReference type="EMBL" id="QIE58019.1"/>
    </source>
</evidence>
<feature type="compositionally biased region" description="Acidic residues" evidence="2">
    <location>
        <begin position="312"/>
        <end position="322"/>
    </location>
</feature>
<protein>
    <submittedName>
        <fullName evidence="5">T9SS type A sorting domain-containing protein</fullName>
    </submittedName>
</protein>
<organism evidence="5 6">
    <name type="scientific">Rasiella rasia</name>
    <dbReference type="NCBI Taxonomy" id="2744027"/>
    <lineage>
        <taxon>Bacteria</taxon>
        <taxon>Pseudomonadati</taxon>
        <taxon>Bacteroidota</taxon>
        <taxon>Flavobacteriia</taxon>
        <taxon>Flavobacteriales</taxon>
        <taxon>Flavobacteriaceae</taxon>
        <taxon>Rasiella</taxon>
    </lineage>
</organism>
<dbReference type="NCBIfam" id="TIGR04183">
    <property type="entry name" value="Por_Secre_tail"/>
    <property type="match status" value="1"/>
</dbReference>
<dbReference type="InterPro" id="IPR026444">
    <property type="entry name" value="Secre_tail"/>
</dbReference>
<evidence type="ECO:0000256" key="2">
    <source>
        <dbReference type="SAM" id="MobiDB-lite"/>
    </source>
</evidence>
<accession>A0A6G6GHJ2</accession>
<keyword evidence="6" id="KW-1185">Reference proteome</keyword>
<feature type="signal peptide" evidence="3">
    <location>
        <begin position="1"/>
        <end position="19"/>
    </location>
</feature>
<feature type="region of interest" description="Disordered" evidence="2">
    <location>
        <begin position="307"/>
        <end position="376"/>
    </location>
</feature>
<evidence type="ECO:0000256" key="1">
    <source>
        <dbReference type="ARBA" id="ARBA00022729"/>
    </source>
</evidence>
<sequence>MKSLFLFSFLALYTTLTYAQATANQPADLAICDDFPFDGMEAFDLTVTESEILGTQDPASYDVAFFLTQIDADSNTNPIVNETMYVNSSNPQQLYARVTNISNADFDVTDFQLIVLDVPNVFAPSPLEVCDDDNDGFAIFDLTLKDAEIVAGDPELVVTYHENFTDAASGINALASPYQNISAFLQIIYIRVENMNTGCVTLLDMDIVVFEIPEPTQPNNIYINEGDGDGMAIFDLTVNDEILADGIANAQISYYETMADAQALNNSITNPEAYPNTSNPQQLYASAQNGDTSCYAVVSFIIATDETGLPDNDNDLVPDAIEDTNANGDLTDDDTDDDTIPNFQDDDDDGDGTRTADEDYNSNGSPTDDDTNANRIPDYLDPAVTLGVSEFTSANIQVYPNPATNNLLVALESMQVTLRIAVNSIHGKTIFSDTLHTTNSFKLDVSSYASGVYFITIASEKGTATLKFIKK</sequence>
<keyword evidence="1 3" id="KW-0732">Signal</keyword>
<evidence type="ECO:0000259" key="4">
    <source>
        <dbReference type="Pfam" id="PF18962"/>
    </source>
</evidence>
<dbReference type="Proteomes" id="UP000505306">
    <property type="component" value="Chromosome"/>
</dbReference>
<proteinExistence type="predicted"/>
<evidence type="ECO:0000256" key="3">
    <source>
        <dbReference type="SAM" id="SignalP"/>
    </source>
</evidence>
<evidence type="ECO:0000313" key="6">
    <source>
        <dbReference type="Proteomes" id="UP000505306"/>
    </source>
</evidence>